<dbReference type="EMBL" id="CAJVQC010027161">
    <property type="protein sequence ID" value="CAG8735575.1"/>
    <property type="molecule type" value="Genomic_DNA"/>
</dbReference>
<evidence type="ECO:0000313" key="1">
    <source>
        <dbReference type="EMBL" id="CAG8735575.1"/>
    </source>
</evidence>
<comment type="caution">
    <text evidence="1">The sequence shown here is derived from an EMBL/GenBank/DDBJ whole genome shotgun (WGS) entry which is preliminary data.</text>
</comment>
<organism evidence="1 2">
    <name type="scientific">Racocetra persica</name>
    <dbReference type="NCBI Taxonomy" id="160502"/>
    <lineage>
        <taxon>Eukaryota</taxon>
        <taxon>Fungi</taxon>
        <taxon>Fungi incertae sedis</taxon>
        <taxon>Mucoromycota</taxon>
        <taxon>Glomeromycotina</taxon>
        <taxon>Glomeromycetes</taxon>
        <taxon>Diversisporales</taxon>
        <taxon>Gigasporaceae</taxon>
        <taxon>Racocetra</taxon>
    </lineage>
</organism>
<gene>
    <name evidence="1" type="ORF">RPERSI_LOCUS12617</name>
</gene>
<protein>
    <submittedName>
        <fullName evidence="1">30587_t:CDS:1</fullName>
    </submittedName>
</protein>
<reference evidence="1" key="1">
    <citation type="submission" date="2021-06" db="EMBL/GenBank/DDBJ databases">
        <authorList>
            <person name="Kallberg Y."/>
            <person name="Tangrot J."/>
            <person name="Rosling A."/>
        </authorList>
    </citation>
    <scope>NUCLEOTIDE SEQUENCE</scope>
    <source>
        <strain evidence="1">MA461A</strain>
    </source>
</reference>
<dbReference type="Proteomes" id="UP000789920">
    <property type="component" value="Unassembled WGS sequence"/>
</dbReference>
<sequence>LDFRMELIDALYPILEKVGETNARLHETADIALSHISIYCGYSSKKALVLENVDYLVNTISRKLNQIMINSKTPQVLTAMVRVVGISLLPYLDDSIEEIFDALDAYHMNPNLLDPLANALFAIVSTISDSFETKEKDTNPLNIDKTLDYVESDTPDLSKEIADFVKTYSVGKTQTSVPKEQATLEEIGQYFLNRQKSKEKSEVENGDNSDSISHNNENISDERPKPTQPQAICIKIIDKLLNFITAASPQLRVLVLDVIRIALPTLRSIPYELYPLIHRIWPSVLNRLKDKEPFVVLGAARLIQEVAISCGEFFTSRVVQDVWPSFQRLLSQQSMVDKEFVGLIEYSFSKSHRLKKTILVTIKVVINRVSLSNQITSQIIDTLWPFLSEEINEELQVSARELFREFARINANTTWLVLRGLVEEYTFMTSPNDASLLDDIVWPKYLCRFPIGNKKKLFARNVKMLLDEL</sequence>
<keyword evidence="2" id="KW-1185">Reference proteome</keyword>
<name>A0ACA9Q603_9GLOM</name>
<feature type="non-terminal residue" evidence="1">
    <location>
        <position position="1"/>
    </location>
</feature>
<accession>A0ACA9Q603</accession>
<proteinExistence type="predicted"/>
<evidence type="ECO:0000313" key="2">
    <source>
        <dbReference type="Proteomes" id="UP000789920"/>
    </source>
</evidence>